<evidence type="ECO:0000313" key="4">
    <source>
        <dbReference type="Proteomes" id="UP000655523"/>
    </source>
</evidence>
<dbReference type="InterPro" id="IPR022002">
    <property type="entry name" value="ChsH2_Znr"/>
</dbReference>
<protein>
    <recommendedName>
        <fullName evidence="5">DNA-binding protein</fullName>
    </recommendedName>
</protein>
<dbReference type="AlphaFoldDB" id="A0A972SPY7"/>
<dbReference type="EMBL" id="WOEZ01000276">
    <property type="protein sequence ID" value="NPT61540.1"/>
    <property type="molecule type" value="Genomic_DNA"/>
</dbReference>
<sequence>MVCLDRQGRGKEVDLTASNHSGVQTEPVETVPFMPDIFESTAEGGARLRAGRCTSCGALSFPRRTVCVHCGPGHEIEVTVIEGGGTVYASTVVRVPSPVGLKAPYAYGYVDLNDVPLRVFGLFAQADAGGLTPGTPVRLVAENLCRDAAGRELVAYKFASLKGATA</sequence>
<dbReference type="InterPro" id="IPR012340">
    <property type="entry name" value="NA-bd_OB-fold"/>
</dbReference>
<evidence type="ECO:0000313" key="3">
    <source>
        <dbReference type="EMBL" id="NPT61540.1"/>
    </source>
</evidence>
<evidence type="ECO:0000259" key="1">
    <source>
        <dbReference type="Pfam" id="PF01796"/>
    </source>
</evidence>
<gene>
    <name evidence="3" type="ORF">GNZ13_45190</name>
</gene>
<comment type="caution">
    <text evidence="3">The sequence shown here is derived from an EMBL/GenBank/DDBJ whole genome shotgun (WGS) entry which is preliminary data.</text>
</comment>
<dbReference type="InterPro" id="IPR002878">
    <property type="entry name" value="ChsH2_C"/>
</dbReference>
<proteinExistence type="predicted"/>
<evidence type="ECO:0000259" key="2">
    <source>
        <dbReference type="Pfam" id="PF12172"/>
    </source>
</evidence>
<accession>A0A972SPY7</accession>
<dbReference type="PANTHER" id="PTHR34075">
    <property type="entry name" value="BLR3430 PROTEIN"/>
    <property type="match status" value="1"/>
</dbReference>
<dbReference type="Pfam" id="PF12172">
    <property type="entry name" value="zf-ChsH2"/>
    <property type="match status" value="1"/>
</dbReference>
<dbReference type="InterPro" id="IPR052513">
    <property type="entry name" value="Thioester_dehydratase-like"/>
</dbReference>
<dbReference type="Pfam" id="PF01796">
    <property type="entry name" value="OB_ChsH2_C"/>
    <property type="match status" value="1"/>
</dbReference>
<dbReference type="PANTHER" id="PTHR34075:SF5">
    <property type="entry name" value="BLR3430 PROTEIN"/>
    <property type="match status" value="1"/>
</dbReference>
<organism evidence="3 4">
    <name type="scientific">Paraburkholderia elongata</name>
    <dbReference type="NCBI Taxonomy" id="2675747"/>
    <lineage>
        <taxon>Bacteria</taxon>
        <taxon>Pseudomonadati</taxon>
        <taxon>Pseudomonadota</taxon>
        <taxon>Betaproteobacteria</taxon>
        <taxon>Burkholderiales</taxon>
        <taxon>Burkholderiaceae</taxon>
        <taxon>Paraburkholderia</taxon>
    </lineage>
</organism>
<feature type="domain" description="ChsH2 rubredoxin-like zinc ribbon" evidence="2">
    <location>
        <begin position="47"/>
        <end position="71"/>
    </location>
</feature>
<dbReference type="Proteomes" id="UP000655523">
    <property type="component" value="Unassembled WGS sequence"/>
</dbReference>
<evidence type="ECO:0008006" key="5">
    <source>
        <dbReference type="Google" id="ProtNLM"/>
    </source>
</evidence>
<keyword evidence="4" id="KW-1185">Reference proteome</keyword>
<name>A0A972SPY7_9BURK</name>
<dbReference type="SUPFAM" id="SSF50249">
    <property type="entry name" value="Nucleic acid-binding proteins"/>
    <property type="match status" value="1"/>
</dbReference>
<reference evidence="3 4" key="1">
    <citation type="submission" date="2019-11" db="EMBL/GenBank/DDBJ databases">
        <title>Metabolism of dissolved organic matter in forest soils.</title>
        <authorList>
            <person name="Cyle K.T."/>
            <person name="Wilhelm R.C."/>
            <person name="Martinez C.E."/>
        </authorList>
    </citation>
    <scope>NUCLEOTIDE SEQUENCE [LARGE SCALE GENOMIC DNA]</scope>
    <source>
        <strain evidence="3 4">5N</strain>
    </source>
</reference>
<feature type="domain" description="ChsH2 C-terminal OB-fold" evidence="1">
    <location>
        <begin position="81"/>
        <end position="141"/>
    </location>
</feature>